<dbReference type="InterPro" id="IPR013097">
    <property type="entry name" value="Dabb"/>
</dbReference>
<sequence>MFQLIILAQLKEGADPLPLMEFLRAELPRQVPTVRRSEVREDLGLTKHLGHNATFCWIVDFDDQAGWQVYRDSAAHDTLCELLFPVAEQYLATQTIVEVEG</sequence>
<dbReference type="RefSeq" id="WP_141004208.1">
    <property type="nucleotide sequence ID" value="NZ_BAAAOR010000029.1"/>
</dbReference>
<organism evidence="2 3">
    <name type="scientific">Nocardioides humi</name>
    <dbReference type="NCBI Taxonomy" id="449461"/>
    <lineage>
        <taxon>Bacteria</taxon>
        <taxon>Bacillati</taxon>
        <taxon>Actinomycetota</taxon>
        <taxon>Actinomycetes</taxon>
        <taxon>Propionibacteriales</taxon>
        <taxon>Nocardioidaceae</taxon>
        <taxon>Nocardioides</taxon>
    </lineage>
</organism>
<feature type="domain" description="Stress-response A/B barrel" evidence="1">
    <location>
        <begin position="2"/>
        <end position="95"/>
    </location>
</feature>
<dbReference type="Proteomes" id="UP001500842">
    <property type="component" value="Unassembled WGS sequence"/>
</dbReference>
<reference evidence="2 3" key="1">
    <citation type="journal article" date="2019" name="Int. J. Syst. Evol. Microbiol.">
        <title>The Global Catalogue of Microorganisms (GCM) 10K type strain sequencing project: providing services to taxonomists for standard genome sequencing and annotation.</title>
        <authorList>
            <consortium name="The Broad Institute Genomics Platform"/>
            <consortium name="The Broad Institute Genome Sequencing Center for Infectious Disease"/>
            <person name="Wu L."/>
            <person name="Ma J."/>
        </authorList>
    </citation>
    <scope>NUCLEOTIDE SEQUENCE [LARGE SCALE GENOMIC DNA]</scope>
    <source>
        <strain evidence="2 3">JCM 14942</strain>
    </source>
</reference>
<dbReference type="EMBL" id="BAAAOR010000029">
    <property type="protein sequence ID" value="GAA1532785.1"/>
    <property type="molecule type" value="Genomic_DNA"/>
</dbReference>
<gene>
    <name evidence="2" type="ORF">GCM10009788_39830</name>
</gene>
<protein>
    <recommendedName>
        <fullName evidence="1">Stress-response A/B barrel domain-containing protein</fullName>
    </recommendedName>
</protein>
<accession>A0ABN2B5F8</accession>
<dbReference type="InterPro" id="IPR011008">
    <property type="entry name" value="Dimeric_a/b-barrel"/>
</dbReference>
<proteinExistence type="predicted"/>
<name>A0ABN2B5F8_9ACTN</name>
<dbReference type="PROSITE" id="PS51502">
    <property type="entry name" value="S_R_A_B_BARREL"/>
    <property type="match status" value="1"/>
</dbReference>
<evidence type="ECO:0000313" key="3">
    <source>
        <dbReference type="Proteomes" id="UP001500842"/>
    </source>
</evidence>
<evidence type="ECO:0000259" key="1">
    <source>
        <dbReference type="PROSITE" id="PS51502"/>
    </source>
</evidence>
<comment type="caution">
    <text evidence="2">The sequence shown here is derived from an EMBL/GenBank/DDBJ whole genome shotgun (WGS) entry which is preliminary data.</text>
</comment>
<dbReference type="Gene3D" id="3.30.70.100">
    <property type="match status" value="1"/>
</dbReference>
<dbReference type="Pfam" id="PF07876">
    <property type="entry name" value="Dabb"/>
    <property type="match status" value="1"/>
</dbReference>
<evidence type="ECO:0000313" key="2">
    <source>
        <dbReference type="EMBL" id="GAA1532785.1"/>
    </source>
</evidence>
<keyword evidence="3" id="KW-1185">Reference proteome</keyword>
<dbReference type="SUPFAM" id="SSF54909">
    <property type="entry name" value="Dimeric alpha+beta barrel"/>
    <property type="match status" value="1"/>
</dbReference>